<organism evidence="1 2">
    <name type="scientific">Armillaria tabescens</name>
    <name type="common">Ringless honey mushroom</name>
    <name type="synonym">Agaricus tabescens</name>
    <dbReference type="NCBI Taxonomy" id="1929756"/>
    <lineage>
        <taxon>Eukaryota</taxon>
        <taxon>Fungi</taxon>
        <taxon>Dikarya</taxon>
        <taxon>Basidiomycota</taxon>
        <taxon>Agaricomycotina</taxon>
        <taxon>Agaricomycetes</taxon>
        <taxon>Agaricomycetidae</taxon>
        <taxon>Agaricales</taxon>
        <taxon>Marasmiineae</taxon>
        <taxon>Physalacriaceae</taxon>
        <taxon>Desarmillaria</taxon>
    </lineage>
</organism>
<dbReference type="RefSeq" id="XP_060327921.1">
    <property type="nucleotide sequence ID" value="XM_060473753.1"/>
</dbReference>
<evidence type="ECO:0000313" key="2">
    <source>
        <dbReference type="Proteomes" id="UP001175211"/>
    </source>
</evidence>
<sequence length="153" mass="17253">MLLPECIFAFILQPFVLSRRTRDHKASLVSSKNPVNRLSYQDIIKPLYDSITIDANTFMTPTGRTNTNTGRIGSIGLDCCQNLRTSPRIPNNGIGLSGIRHPDPSMLWLLRRISELVGLPTESVRYALVVLKKRQWFLLACTSTSPWRVLSEP</sequence>
<comment type="caution">
    <text evidence="1">The sequence shown here is derived from an EMBL/GenBank/DDBJ whole genome shotgun (WGS) entry which is preliminary data.</text>
</comment>
<name>A0AA39MZ78_ARMTA</name>
<dbReference type="GeneID" id="85357301"/>
<evidence type="ECO:0000313" key="1">
    <source>
        <dbReference type="EMBL" id="KAK0452087.1"/>
    </source>
</evidence>
<gene>
    <name evidence="1" type="ORF">EV420DRAFT_1558801</name>
</gene>
<dbReference type="EMBL" id="JAUEPS010000031">
    <property type="protein sequence ID" value="KAK0452087.1"/>
    <property type="molecule type" value="Genomic_DNA"/>
</dbReference>
<proteinExistence type="predicted"/>
<dbReference type="AlphaFoldDB" id="A0AA39MZ78"/>
<protein>
    <submittedName>
        <fullName evidence="1">Uncharacterized protein</fullName>
    </submittedName>
</protein>
<accession>A0AA39MZ78</accession>
<keyword evidence="2" id="KW-1185">Reference proteome</keyword>
<reference evidence="1" key="1">
    <citation type="submission" date="2023-06" db="EMBL/GenBank/DDBJ databases">
        <authorList>
            <consortium name="Lawrence Berkeley National Laboratory"/>
            <person name="Ahrendt S."/>
            <person name="Sahu N."/>
            <person name="Indic B."/>
            <person name="Wong-Bajracharya J."/>
            <person name="Merenyi Z."/>
            <person name="Ke H.-M."/>
            <person name="Monk M."/>
            <person name="Kocsube S."/>
            <person name="Drula E."/>
            <person name="Lipzen A."/>
            <person name="Balint B."/>
            <person name="Henrissat B."/>
            <person name="Andreopoulos B."/>
            <person name="Martin F.M."/>
            <person name="Harder C.B."/>
            <person name="Rigling D."/>
            <person name="Ford K.L."/>
            <person name="Foster G.D."/>
            <person name="Pangilinan J."/>
            <person name="Papanicolaou A."/>
            <person name="Barry K."/>
            <person name="LaButti K."/>
            <person name="Viragh M."/>
            <person name="Koriabine M."/>
            <person name="Yan M."/>
            <person name="Riley R."/>
            <person name="Champramary S."/>
            <person name="Plett K.L."/>
            <person name="Tsai I.J."/>
            <person name="Slot J."/>
            <person name="Sipos G."/>
            <person name="Plett J."/>
            <person name="Nagy L.G."/>
            <person name="Grigoriev I.V."/>
        </authorList>
    </citation>
    <scope>NUCLEOTIDE SEQUENCE</scope>
    <source>
        <strain evidence="1">CCBAS 213</strain>
    </source>
</reference>
<dbReference type="Proteomes" id="UP001175211">
    <property type="component" value="Unassembled WGS sequence"/>
</dbReference>